<sequence length="289" mass="32404">MKRVFLGSEAVAGGAITPGALRYGYRRVFPNVYMPRDQLPSLADNTVGAWLWSRRRGVITGRAAAAMHGALWVDDNCPIELNYNNRRPPKGIIAREERIACDEVMQIGGMAVATKQRAAFDLGRHLPRGRAVAHLDALANATGVTAEQVLPLVEKYAGARGVGRLRTALSLMDAGAQSPKETWLRLLLIAAGFPRPSTQIPVLDHRGRPFAYLDMGWKDIKIAVEYDGDQHRTSRQQYVWDEKRLRLIRGRGWLHIKVINEDQPREIIQRAASAWAQRERAFRVARRAS</sequence>
<proteinExistence type="predicted"/>
<gene>
    <name evidence="1" type="ORF">NGTWS1702_09930</name>
</gene>
<evidence type="ECO:0000313" key="2">
    <source>
        <dbReference type="Proteomes" id="UP001060504"/>
    </source>
</evidence>
<organism evidence="1 2">
    <name type="scientific">Mycolicibacterium cyprinidarum</name>
    <dbReference type="NCBI Taxonomy" id="2860311"/>
    <lineage>
        <taxon>Bacteria</taxon>
        <taxon>Bacillati</taxon>
        <taxon>Actinomycetota</taxon>
        <taxon>Actinomycetes</taxon>
        <taxon>Mycobacteriales</taxon>
        <taxon>Mycobacteriaceae</taxon>
        <taxon>Mycolicibacterium</taxon>
    </lineage>
</organism>
<reference evidence="1 2" key="1">
    <citation type="submission" date="2021-08" db="EMBL/GenBank/DDBJ databases">
        <title>Draft genome sequence of Mycolicibacterium sp. NGTWS1702 strain.</title>
        <authorList>
            <person name="Matsumoto M."/>
            <person name="Tang B.C.C."/>
            <person name="Machida Y."/>
            <person name="Matoyama H."/>
            <person name="Kishihara T."/>
            <person name="Sato S."/>
            <person name="Kondo I."/>
            <person name="Sano M."/>
            <person name="Kato G."/>
        </authorList>
    </citation>
    <scope>NUCLEOTIDE SEQUENCE [LARGE SCALE GENOMIC DNA]</scope>
    <source>
        <strain evidence="1 2">NGTWSNA01</strain>
    </source>
</reference>
<name>A0ABQ4V8V6_9MYCO</name>
<accession>A0ABQ4V8V6</accession>
<comment type="caution">
    <text evidence="1">The sequence shown here is derived from an EMBL/GenBank/DDBJ whole genome shotgun (WGS) entry which is preliminary data.</text>
</comment>
<evidence type="ECO:0008006" key="3">
    <source>
        <dbReference type="Google" id="ProtNLM"/>
    </source>
</evidence>
<dbReference type="EMBL" id="BPRH01001063">
    <property type="protein sequence ID" value="GJF11923.1"/>
    <property type="molecule type" value="Genomic_DNA"/>
</dbReference>
<dbReference type="Proteomes" id="UP001060504">
    <property type="component" value="Unassembled WGS sequence"/>
</dbReference>
<protein>
    <recommendedName>
        <fullName evidence="3">DUF559 domain-containing protein</fullName>
    </recommendedName>
</protein>
<keyword evidence="2" id="KW-1185">Reference proteome</keyword>
<evidence type="ECO:0000313" key="1">
    <source>
        <dbReference type="EMBL" id="GJF11923.1"/>
    </source>
</evidence>